<dbReference type="InterPro" id="IPR033828">
    <property type="entry name" value="GATase1_CTP_Synthase"/>
</dbReference>
<evidence type="ECO:0000313" key="13">
    <source>
        <dbReference type="EnsemblMetazoa" id="SMAR004734-PA"/>
    </source>
</evidence>
<protein>
    <recommendedName>
        <fullName evidence="10">CTP synthase</fullName>
        <ecNumber evidence="10">6.3.4.2</ecNumber>
    </recommendedName>
    <alternativeName>
        <fullName evidence="10">UTP--ammonia ligase</fullName>
    </alternativeName>
</protein>
<dbReference type="STRING" id="126957.T1IUB3"/>
<dbReference type="InterPro" id="IPR029062">
    <property type="entry name" value="Class_I_gatase-like"/>
</dbReference>
<dbReference type="GO" id="GO:0042802">
    <property type="term" value="F:identical protein binding"/>
    <property type="evidence" value="ECO:0007669"/>
    <property type="project" value="TreeGrafter"/>
</dbReference>
<evidence type="ECO:0000256" key="10">
    <source>
        <dbReference type="RuleBase" id="RU810713"/>
    </source>
</evidence>
<dbReference type="InterPro" id="IPR027417">
    <property type="entry name" value="P-loop_NTPase"/>
</dbReference>
<dbReference type="Gene3D" id="3.40.50.300">
    <property type="entry name" value="P-loop containing nucleotide triphosphate hydrolases"/>
    <property type="match status" value="1"/>
</dbReference>
<comment type="function">
    <text evidence="8">Catalyzes the ATP-dependent amination of UTP to CTP with either L-glutamine or ammonia as the source of nitrogen. Constitutes the rate-limiting enzyme in the synthesis of cytosine nucleotides.</text>
</comment>
<dbReference type="GO" id="GO:0005524">
    <property type="term" value="F:ATP binding"/>
    <property type="evidence" value="ECO:0007669"/>
    <property type="project" value="UniProtKB-KW"/>
</dbReference>
<evidence type="ECO:0000256" key="8">
    <source>
        <dbReference type="ARBA" id="ARBA00037348"/>
    </source>
</evidence>
<evidence type="ECO:0000313" key="14">
    <source>
        <dbReference type="Proteomes" id="UP000014500"/>
    </source>
</evidence>
<dbReference type="GO" id="GO:0097268">
    <property type="term" value="C:cytoophidium"/>
    <property type="evidence" value="ECO:0007669"/>
    <property type="project" value="TreeGrafter"/>
</dbReference>
<comment type="pathway">
    <text evidence="1 10">Pyrimidine metabolism; CTP biosynthesis via de novo pathway; CTP from UDP: step 2/2.</text>
</comment>
<evidence type="ECO:0000256" key="4">
    <source>
        <dbReference type="ARBA" id="ARBA00022741"/>
    </source>
</evidence>
<dbReference type="NCBIfam" id="NF003792">
    <property type="entry name" value="PRK05380.1"/>
    <property type="match status" value="1"/>
</dbReference>
<evidence type="ECO:0000259" key="12">
    <source>
        <dbReference type="Pfam" id="PF06418"/>
    </source>
</evidence>
<dbReference type="NCBIfam" id="TIGR00337">
    <property type="entry name" value="PyrG"/>
    <property type="match status" value="1"/>
</dbReference>
<name>T1IUB3_STRMM</name>
<organism evidence="13 14">
    <name type="scientific">Strigamia maritima</name>
    <name type="common">European centipede</name>
    <name type="synonym">Geophilus maritimus</name>
    <dbReference type="NCBI Taxonomy" id="126957"/>
    <lineage>
        <taxon>Eukaryota</taxon>
        <taxon>Metazoa</taxon>
        <taxon>Ecdysozoa</taxon>
        <taxon>Arthropoda</taxon>
        <taxon>Myriapoda</taxon>
        <taxon>Chilopoda</taxon>
        <taxon>Pleurostigmophora</taxon>
        <taxon>Geophilomorpha</taxon>
        <taxon>Linotaeniidae</taxon>
        <taxon>Strigamia</taxon>
    </lineage>
</organism>
<sequence length="591" mass="66023">MKYILVTGGVISGIGKGVIASSVGTLLKACGQHVTSIKIDPYLNVDAGTFSPYEHGEVFVLDDGGEVDLDLGNYERFLDATLHRSNNITTGKIYQQVIDKEREGHYLGKTVQVVPHITDAIQDCVEKVAQMPVTKDGVVPEVCIIELGGTIGDIEGMPFLEAFRQFQFRVKKENFCCICVSLVPEPKATGEQKTKPTQQCVREIRGLGLSPDIVVCRSENPITELVRDKLSMYCHVAKEHVICIHDCSSIYRVPLMLEAQNLIEFFTERLKLNIQTPRPRRLLQQWKELADKHDKVLTEVSIALVGKYTRLKDAYTSVNKALQHAAIASGYRLNLKYIASTDLELSTKDSDPVKYHESWQQLCSSHGLIVPGGFGARGIDGKVAAIKWARENKKPFLGICLGMQCAIIEFARNVLNLEGANSKETDPNTAHPVVIEMPEHNPGKMGGTMRLGRKLTQFVTQKSITRQLYGDLDHVAERHRHRYEVNPTMIDDFESAGLKFVGKDSEGERMEIMELDDHPYFVAVQYHPEYISRPLKPSPPYLGLILASCGKLQSYLAKNCRFPPEGWSDDDYFDETGEDSAIDVSCSTKTE</sequence>
<dbReference type="CDD" id="cd03113">
    <property type="entry name" value="CTPS_N"/>
    <property type="match status" value="1"/>
</dbReference>
<dbReference type="FunFam" id="3.40.50.300:FF:000207">
    <property type="entry name" value="CTP synthase"/>
    <property type="match status" value="1"/>
</dbReference>
<comment type="catalytic activity">
    <reaction evidence="9 10">
        <text>UTP + L-glutamine + ATP + H2O = CTP + L-glutamate + ADP + phosphate + 2 H(+)</text>
        <dbReference type="Rhea" id="RHEA:26426"/>
        <dbReference type="ChEBI" id="CHEBI:15377"/>
        <dbReference type="ChEBI" id="CHEBI:15378"/>
        <dbReference type="ChEBI" id="CHEBI:29985"/>
        <dbReference type="ChEBI" id="CHEBI:30616"/>
        <dbReference type="ChEBI" id="CHEBI:37563"/>
        <dbReference type="ChEBI" id="CHEBI:43474"/>
        <dbReference type="ChEBI" id="CHEBI:46398"/>
        <dbReference type="ChEBI" id="CHEBI:58359"/>
        <dbReference type="ChEBI" id="CHEBI:456216"/>
        <dbReference type="EC" id="6.3.4.2"/>
    </reaction>
</comment>
<dbReference type="SUPFAM" id="SSF52540">
    <property type="entry name" value="P-loop containing nucleoside triphosphate hydrolases"/>
    <property type="match status" value="1"/>
</dbReference>
<dbReference type="eggNOG" id="KOG2387">
    <property type="taxonomic scope" value="Eukaryota"/>
</dbReference>
<dbReference type="FunFam" id="3.40.50.880:FF:000005">
    <property type="entry name" value="CTP synthase"/>
    <property type="match status" value="1"/>
</dbReference>
<dbReference type="EMBL" id="JH431526">
    <property type="status" value="NOT_ANNOTATED_CDS"/>
    <property type="molecule type" value="Genomic_DNA"/>
</dbReference>
<dbReference type="GO" id="GO:0019856">
    <property type="term" value="P:pyrimidine nucleobase biosynthetic process"/>
    <property type="evidence" value="ECO:0007669"/>
    <property type="project" value="TreeGrafter"/>
</dbReference>
<dbReference type="InterPro" id="IPR017926">
    <property type="entry name" value="GATASE"/>
</dbReference>
<evidence type="ECO:0000259" key="11">
    <source>
        <dbReference type="Pfam" id="PF00117"/>
    </source>
</evidence>
<dbReference type="Pfam" id="PF00117">
    <property type="entry name" value="GATase"/>
    <property type="match status" value="1"/>
</dbReference>
<keyword evidence="4 10" id="KW-0547">Nucleotide-binding</keyword>
<dbReference type="HOGENOM" id="CLU_011675_5_0_1"/>
<feature type="domain" description="Glutamine amidotransferase" evidence="11">
    <location>
        <begin position="311"/>
        <end position="542"/>
    </location>
</feature>
<evidence type="ECO:0000256" key="3">
    <source>
        <dbReference type="ARBA" id="ARBA00022598"/>
    </source>
</evidence>
<evidence type="ECO:0000256" key="6">
    <source>
        <dbReference type="ARBA" id="ARBA00022962"/>
    </source>
</evidence>
<dbReference type="GO" id="GO:0003883">
    <property type="term" value="F:CTP synthase activity"/>
    <property type="evidence" value="ECO:0007669"/>
    <property type="project" value="UniProtKB-UniRule"/>
</dbReference>
<evidence type="ECO:0000256" key="7">
    <source>
        <dbReference type="ARBA" id="ARBA00022975"/>
    </source>
</evidence>
<dbReference type="InterPro" id="IPR004468">
    <property type="entry name" value="CTP_synthase"/>
</dbReference>
<dbReference type="Proteomes" id="UP000014500">
    <property type="component" value="Unassembled WGS sequence"/>
</dbReference>
<evidence type="ECO:0000256" key="1">
    <source>
        <dbReference type="ARBA" id="ARBA00005171"/>
    </source>
</evidence>
<evidence type="ECO:0000256" key="5">
    <source>
        <dbReference type="ARBA" id="ARBA00022840"/>
    </source>
</evidence>
<comment type="similarity">
    <text evidence="2 10">Belongs to the CTP synthase family.</text>
</comment>
<keyword evidence="5 10" id="KW-0067">ATP-binding</keyword>
<keyword evidence="3 10" id="KW-0436">Ligase</keyword>
<dbReference type="Pfam" id="PF06418">
    <property type="entry name" value="CTP_synth_N"/>
    <property type="match status" value="1"/>
</dbReference>
<reference evidence="14" key="1">
    <citation type="submission" date="2011-05" db="EMBL/GenBank/DDBJ databases">
        <authorList>
            <person name="Richards S.R."/>
            <person name="Qu J."/>
            <person name="Jiang H."/>
            <person name="Jhangiani S.N."/>
            <person name="Agravi P."/>
            <person name="Goodspeed R."/>
            <person name="Gross S."/>
            <person name="Mandapat C."/>
            <person name="Jackson L."/>
            <person name="Mathew T."/>
            <person name="Pu L."/>
            <person name="Thornton R."/>
            <person name="Saada N."/>
            <person name="Wilczek-Boney K.B."/>
            <person name="Lee S."/>
            <person name="Kovar C."/>
            <person name="Wu Y."/>
            <person name="Scherer S.E."/>
            <person name="Worley K.C."/>
            <person name="Muzny D.M."/>
            <person name="Gibbs R."/>
        </authorList>
    </citation>
    <scope>NUCLEOTIDE SEQUENCE</scope>
    <source>
        <strain evidence="14">Brora</strain>
    </source>
</reference>
<keyword evidence="6 10" id="KW-0315">Glutamine amidotransferase</keyword>
<dbReference type="UniPathway" id="UPA00159">
    <property type="reaction ID" value="UER00277"/>
</dbReference>
<dbReference type="EC" id="6.3.4.2" evidence="10"/>
<dbReference type="GO" id="GO:0005737">
    <property type="term" value="C:cytoplasm"/>
    <property type="evidence" value="ECO:0007669"/>
    <property type="project" value="TreeGrafter"/>
</dbReference>
<dbReference type="PANTHER" id="PTHR11550">
    <property type="entry name" value="CTP SYNTHASE"/>
    <property type="match status" value="1"/>
</dbReference>
<dbReference type="AlphaFoldDB" id="T1IUB3"/>
<dbReference type="PROSITE" id="PS51273">
    <property type="entry name" value="GATASE_TYPE_1"/>
    <property type="match status" value="1"/>
</dbReference>
<dbReference type="PANTHER" id="PTHR11550:SF0">
    <property type="entry name" value="CTP SYNTHASE-RELATED"/>
    <property type="match status" value="1"/>
</dbReference>
<keyword evidence="14" id="KW-1185">Reference proteome</keyword>
<accession>T1IUB3</accession>
<feature type="domain" description="CTP synthase N-terminal" evidence="12">
    <location>
        <begin position="2"/>
        <end position="272"/>
    </location>
</feature>
<dbReference type="PhylomeDB" id="T1IUB3"/>
<dbReference type="GO" id="GO:0044210">
    <property type="term" value="P:'de novo' CTP biosynthetic process"/>
    <property type="evidence" value="ECO:0007669"/>
    <property type="project" value="UniProtKB-UniRule"/>
</dbReference>
<proteinExistence type="inferred from homology"/>
<keyword evidence="7 10" id="KW-0665">Pyrimidine biosynthesis</keyword>
<dbReference type="OMA" id="EFNNAYR"/>
<dbReference type="EnsemblMetazoa" id="SMAR004734-RA">
    <property type="protein sequence ID" value="SMAR004734-PA"/>
    <property type="gene ID" value="SMAR004734"/>
</dbReference>
<dbReference type="SUPFAM" id="SSF52317">
    <property type="entry name" value="Class I glutamine amidotransferase-like"/>
    <property type="match status" value="1"/>
</dbReference>
<dbReference type="Gene3D" id="3.40.50.880">
    <property type="match status" value="1"/>
</dbReference>
<dbReference type="InterPro" id="IPR017456">
    <property type="entry name" value="CTP_synthase_N"/>
</dbReference>
<reference evidence="13" key="2">
    <citation type="submission" date="2015-02" db="UniProtKB">
        <authorList>
            <consortium name="EnsemblMetazoa"/>
        </authorList>
    </citation>
    <scope>IDENTIFICATION</scope>
</reference>
<evidence type="ECO:0000256" key="9">
    <source>
        <dbReference type="ARBA" id="ARBA00047781"/>
    </source>
</evidence>
<dbReference type="CDD" id="cd01746">
    <property type="entry name" value="GATase1_CTP_Synthase"/>
    <property type="match status" value="1"/>
</dbReference>
<evidence type="ECO:0000256" key="2">
    <source>
        <dbReference type="ARBA" id="ARBA00007533"/>
    </source>
</evidence>